<comment type="caution">
    <text evidence="8">The sequence shown here is derived from an EMBL/GenBank/DDBJ whole genome shotgun (WGS) entry which is preliminary data.</text>
</comment>
<dbReference type="PANTHER" id="PTHR24286:SF384">
    <property type="entry name" value="P450, PUTATIVE (EUROFUNG)-RELATED"/>
    <property type="match status" value="1"/>
</dbReference>
<dbReference type="CDD" id="cd11043">
    <property type="entry name" value="CYP90-like"/>
    <property type="match status" value="1"/>
</dbReference>
<dbReference type="Pfam" id="PF00067">
    <property type="entry name" value="p450"/>
    <property type="match status" value="1"/>
</dbReference>
<organism evidence="8 9">
    <name type="scientific">Ceratodon purpureus</name>
    <name type="common">Fire moss</name>
    <name type="synonym">Dicranum purpureum</name>
    <dbReference type="NCBI Taxonomy" id="3225"/>
    <lineage>
        <taxon>Eukaryota</taxon>
        <taxon>Viridiplantae</taxon>
        <taxon>Streptophyta</taxon>
        <taxon>Embryophyta</taxon>
        <taxon>Bryophyta</taxon>
        <taxon>Bryophytina</taxon>
        <taxon>Bryopsida</taxon>
        <taxon>Dicranidae</taxon>
        <taxon>Pseudoditrichales</taxon>
        <taxon>Ditrichaceae</taxon>
        <taxon>Ceratodon</taxon>
    </lineage>
</organism>
<name>A0A8T0HJE4_CERPU</name>
<dbReference type="EMBL" id="CM026427">
    <property type="protein sequence ID" value="KAG0570904.1"/>
    <property type="molecule type" value="Genomic_DNA"/>
</dbReference>
<sequence length="401" mass="45754">MPAPEGNKFLFQNENKAVVAGAESFPPSIKMLLGPDCMSNVVGEEHKRLRRLCGNFFTPEGIRRFVPQMCKIAKDHFMQHWEGRDEIFLGEMTKQFAFEVACFLFISMEAGPTLDGMNTAFTQVHGGLFSILPYQIPGTSFYKAMKGRKHIDQVSDAVIARRRQEIQGAEPRANQDLLDVLLTTPDEEGNYMSDDAIKDNLVNFLFAGHDTSAHTLAMIARMLHHNPYCLEGIVKEQREIGKARLDDDEPLTWEEIRSMKYTWAVIQETMRIEPVVLGGFRTAIQDVEFGGYTIPKGWKFLFSTAASHRSEKFFPNPDKFDPSRFEGQSAPPPYTYVPFGGGPRLCLGYEFARLEMLIFLHYVTLNYEFEMVEPDEKIIRAPSFPKFEKGMHLGIRRRQVA</sequence>
<keyword evidence="5 7" id="KW-0408">Iron</keyword>
<dbReference type="GO" id="GO:0020037">
    <property type="term" value="F:heme binding"/>
    <property type="evidence" value="ECO:0007669"/>
    <property type="project" value="InterPro"/>
</dbReference>
<evidence type="ECO:0008006" key="10">
    <source>
        <dbReference type="Google" id="ProtNLM"/>
    </source>
</evidence>
<evidence type="ECO:0000256" key="4">
    <source>
        <dbReference type="ARBA" id="ARBA00023002"/>
    </source>
</evidence>
<accession>A0A8T0HJE4</accession>
<dbReference type="GO" id="GO:0005506">
    <property type="term" value="F:iron ion binding"/>
    <property type="evidence" value="ECO:0007669"/>
    <property type="project" value="InterPro"/>
</dbReference>
<evidence type="ECO:0000256" key="2">
    <source>
        <dbReference type="ARBA" id="ARBA00022617"/>
    </source>
</evidence>
<keyword evidence="3 7" id="KW-0479">Metal-binding</keyword>
<evidence type="ECO:0000256" key="6">
    <source>
        <dbReference type="ARBA" id="ARBA00023033"/>
    </source>
</evidence>
<evidence type="ECO:0000256" key="1">
    <source>
        <dbReference type="ARBA" id="ARBA00010617"/>
    </source>
</evidence>
<keyword evidence="2 7" id="KW-0349">Heme</keyword>
<proteinExistence type="inferred from homology"/>
<dbReference type="InterPro" id="IPR036396">
    <property type="entry name" value="Cyt_P450_sf"/>
</dbReference>
<keyword evidence="4 7" id="KW-0560">Oxidoreductase</keyword>
<dbReference type="PRINTS" id="PR00359">
    <property type="entry name" value="BP450"/>
</dbReference>
<dbReference type="InterPro" id="IPR017972">
    <property type="entry name" value="Cyt_P450_CS"/>
</dbReference>
<dbReference type="GO" id="GO:0016125">
    <property type="term" value="P:sterol metabolic process"/>
    <property type="evidence" value="ECO:0007669"/>
    <property type="project" value="TreeGrafter"/>
</dbReference>
<dbReference type="Proteomes" id="UP000822688">
    <property type="component" value="Chromosome 6"/>
</dbReference>
<dbReference type="PANTHER" id="PTHR24286">
    <property type="entry name" value="CYTOCHROME P450 26"/>
    <property type="match status" value="1"/>
</dbReference>
<reference evidence="8 9" key="1">
    <citation type="submission" date="2020-06" db="EMBL/GenBank/DDBJ databases">
        <title>WGS assembly of Ceratodon purpureus strain R40.</title>
        <authorList>
            <person name="Carey S.B."/>
            <person name="Jenkins J."/>
            <person name="Shu S."/>
            <person name="Lovell J.T."/>
            <person name="Sreedasyam A."/>
            <person name="Maumus F."/>
            <person name="Tiley G.P."/>
            <person name="Fernandez-Pozo N."/>
            <person name="Barry K."/>
            <person name="Chen C."/>
            <person name="Wang M."/>
            <person name="Lipzen A."/>
            <person name="Daum C."/>
            <person name="Saski C.A."/>
            <person name="Payton A.C."/>
            <person name="Mcbreen J.C."/>
            <person name="Conrad R.E."/>
            <person name="Kollar L.M."/>
            <person name="Olsson S."/>
            <person name="Huttunen S."/>
            <person name="Landis J.B."/>
            <person name="Wickett N.J."/>
            <person name="Johnson M.G."/>
            <person name="Rensing S.A."/>
            <person name="Grimwood J."/>
            <person name="Schmutz J."/>
            <person name="Mcdaniel S.F."/>
        </authorList>
    </citation>
    <scope>NUCLEOTIDE SEQUENCE [LARGE SCALE GENOMIC DNA]</scope>
    <source>
        <strain evidence="8 9">R40</strain>
    </source>
</reference>
<comment type="similarity">
    <text evidence="1 7">Belongs to the cytochrome P450 family.</text>
</comment>
<evidence type="ECO:0000256" key="7">
    <source>
        <dbReference type="RuleBase" id="RU000461"/>
    </source>
</evidence>
<dbReference type="InterPro" id="IPR001128">
    <property type="entry name" value="Cyt_P450"/>
</dbReference>
<dbReference type="PRINTS" id="PR00385">
    <property type="entry name" value="P450"/>
</dbReference>
<evidence type="ECO:0000256" key="5">
    <source>
        <dbReference type="ARBA" id="ARBA00023004"/>
    </source>
</evidence>
<dbReference type="SUPFAM" id="SSF48264">
    <property type="entry name" value="Cytochrome P450"/>
    <property type="match status" value="1"/>
</dbReference>
<dbReference type="AlphaFoldDB" id="A0A8T0HJE4"/>
<keyword evidence="9" id="KW-1185">Reference proteome</keyword>
<protein>
    <recommendedName>
        <fullName evidence="10">Cytochrome P450</fullName>
    </recommendedName>
</protein>
<evidence type="ECO:0000256" key="3">
    <source>
        <dbReference type="ARBA" id="ARBA00022723"/>
    </source>
</evidence>
<dbReference type="InterPro" id="IPR002397">
    <property type="entry name" value="Cyt_P450_B"/>
</dbReference>
<dbReference type="Gene3D" id="1.10.630.10">
    <property type="entry name" value="Cytochrome P450"/>
    <property type="match status" value="1"/>
</dbReference>
<gene>
    <name evidence="8" type="ORF">KC19_6G196400</name>
</gene>
<evidence type="ECO:0000313" key="8">
    <source>
        <dbReference type="EMBL" id="KAG0570904.1"/>
    </source>
</evidence>
<evidence type="ECO:0000313" key="9">
    <source>
        <dbReference type="Proteomes" id="UP000822688"/>
    </source>
</evidence>
<dbReference type="PROSITE" id="PS00086">
    <property type="entry name" value="CYTOCHROME_P450"/>
    <property type="match status" value="1"/>
</dbReference>
<keyword evidence="6 7" id="KW-0503">Monooxygenase</keyword>
<dbReference type="GO" id="GO:0016705">
    <property type="term" value="F:oxidoreductase activity, acting on paired donors, with incorporation or reduction of molecular oxygen"/>
    <property type="evidence" value="ECO:0007669"/>
    <property type="project" value="InterPro"/>
</dbReference>
<dbReference type="GO" id="GO:0004497">
    <property type="term" value="F:monooxygenase activity"/>
    <property type="evidence" value="ECO:0007669"/>
    <property type="project" value="UniProtKB-KW"/>
</dbReference>